<dbReference type="PANTHER" id="PTHR12363:SF44">
    <property type="entry name" value="ARM REPEAT SUPERFAMILY PROTEIN"/>
    <property type="match status" value="1"/>
</dbReference>
<dbReference type="Proteomes" id="UP000825935">
    <property type="component" value="Chromosome 23"/>
</dbReference>
<dbReference type="OMA" id="KYPAEMA"/>
<dbReference type="InterPro" id="IPR058537">
    <property type="entry name" value="TPR_TNPO3_IPO13_4th"/>
</dbReference>
<dbReference type="Pfam" id="PF08389">
    <property type="entry name" value="Xpo1"/>
    <property type="match status" value="1"/>
</dbReference>
<name>A0A8T2S4F1_CERRI</name>
<accession>A0A8T2S4F1</accession>
<dbReference type="GO" id="GO:0006606">
    <property type="term" value="P:protein import into nucleus"/>
    <property type="evidence" value="ECO:0007669"/>
    <property type="project" value="TreeGrafter"/>
</dbReference>
<dbReference type="Pfam" id="PF24139">
    <property type="entry name" value="TPR_TNPO3_IPO13_4th"/>
    <property type="match status" value="1"/>
</dbReference>
<dbReference type="InterPro" id="IPR011989">
    <property type="entry name" value="ARM-like"/>
</dbReference>
<dbReference type="AlphaFoldDB" id="A0A8T2S4F1"/>
<dbReference type="InterPro" id="IPR057941">
    <property type="entry name" value="TPR_TNPO3_IPO13_2nd"/>
</dbReference>
<organism evidence="2 3">
    <name type="scientific">Ceratopteris richardii</name>
    <name type="common">Triangle waterfern</name>
    <dbReference type="NCBI Taxonomy" id="49495"/>
    <lineage>
        <taxon>Eukaryota</taxon>
        <taxon>Viridiplantae</taxon>
        <taxon>Streptophyta</taxon>
        <taxon>Embryophyta</taxon>
        <taxon>Tracheophyta</taxon>
        <taxon>Polypodiopsida</taxon>
        <taxon>Polypodiidae</taxon>
        <taxon>Polypodiales</taxon>
        <taxon>Pteridineae</taxon>
        <taxon>Pteridaceae</taxon>
        <taxon>Parkerioideae</taxon>
        <taxon>Ceratopteris</taxon>
    </lineage>
</organism>
<dbReference type="OrthoDB" id="435593at2759"/>
<dbReference type="PANTHER" id="PTHR12363">
    <property type="entry name" value="TRANSPORTIN 3 AND IMPORTIN 13"/>
    <property type="match status" value="1"/>
</dbReference>
<reference evidence="2 3" key="1">
    <citation type="submission" date="2021-08" db="EMBL/GenBank/DDBJ databases">
        <title>WGS assembly of Ceratopteris richardii.</title>
        <authorList>
            <person name="Marchant D.B."/>
            <person name="Chen G."/>
            <person name="Jenkins J."/>
            <person name="Shu S."/>
            <person name="Leebens-Mack J."/>
            <person name="Grimwood J."/>
            <person name="Schmutz J."/>
            <person name="Soltis P."/>
            <person name="Soltis D."/>
            <person name="Chen Z.-H."/>
        </authorList>
    </citation>
    <scope>NUCLEOTIDE SEQUENCE [LARGE SCALE GENOMIC DNA]</scope>
    <source>
        <strain evidence="2">Whitten #5841</strain>
        <tissue evidence="2">Leaf</tissue>
    </source>
</reference>
<dbReference type="Pfam" id="PF24138">
    <property type="entry name" value="TPR_TNPO3_IPO13_2nd"/>
    <property type="match status" value="1"/>
</dbReference>
<proteinExistence type="predicted"/>
<dbReference type="InterPro" id="IPR051345">
    <property type="entry name" value="Importin_beta-like_NTR"/>
</dbReference>
<evidence type="ECO:0000259" key="1">
    <source>
        <dbReference type="Pfam" id="PF08389"/>
    </source>
</evidence>
<dbReference type="EMBL" id="CM035428">
    <property type="protein sequence ID" value="KAH7302715.1"/>
    <property type="molecule type" value="Genomic_DNA"/>
</dbReference>
<keyword evidence="3" id="KW-1185">Reference proteome</keyword>
<dbReference type="InterPro" id="IPR013598">
    <property type="entry name" value="Exportin-1/Importin-b-like"/>
</dbReference>
<comment type="caution">
    <text evidence="2">The sequence shown here is derived from an EMBL/GenBank/DDBJ whole genome shotgun (WGS) entry which is preliminary data.</text>
</comment>
<sequence length="1005" mass="110874">MEIRMHVAQAVQVLNHDSLSSNRVAANQWLVQFQNSDAAWEVATNILTSDPPHPLYGYELHLFAAQVLKRKIQNEGMALQAEYRSALQAALLVAAKKYSAGPPQLLTQICLALSALVLRAVELKKPVEQIFGSLSETQVHGMYSHAILELLTVLPEEVIEENVVNVLVDSDRRWHFRQELLSHVDIVLDFLLHQAKVEIALKSEMHEKHRKVLRGLLSWVRVGCFLEIPQSSLPSHPLLGFVFDSLLVPILFDLAIEVLIELVNRHEVLPQTLLLRMEWFEEALLLPAIDLKNDHAVGGLACLFSEIGQSAPMLIAAGSREAFILTDAVLRCLTYSKHDLEIADSTLNFWCTIIEFILGLNNKGEKEEAVSAFIPVFTVLLDALFCKAMVSDYSAQELDGTGHLPDDLLGFRRNLEELLTNICCFLGPREFLMKVLNGPWTTLDSELSLAMVEVRLFTLNTVAVVLENEQHLDFSIILQLITAMRTTHIDVSSKLLHLVHKSAAEVVGSFSKLLCSSTTVVLPVLSFLASGMQIPIAASSSAIALRKLCEEVPFLADDESNLKGLLWIGQGLHDMGLTLNEEADVVSAIGTVLALISNEELLNVSLNQLLEPSYKAIEALLKLDIDDSMKQNPAVYSATLEAAVRAVTRLGLILRHLSVANKPYKSSESPILNVLCLFWPMLENLLASHHMKHSSLAAAVCRSLSFIIQASGQQFLPLLSEVMVALCRNFTSVQASEYFIRTATVCLEEFGDKEELGSIFIRTLNSFTEAEIILSMNSSYACDQDPDIVEAYMGFTSMFISCCPKNVIAAAASLVEISFKKATIWCTAMHRGAGLSALSYMMCLLEAGTSCLLAPIAATQELSVGDLCLRICVECGESAICGVIYALLGVSAMTRVHKAATVLQQLAAICHLSENTNWKLKLGWRALQAWLTNVVHALPSEYLRPGEAEQLIPSWLKAMESASSDYFHKIASSGDLKADCGRSLKRVVREFADSHRHTAPSFTFM</sequence>
<gene>
    <name evidence="2" type="ORF">KP509_23G084200</name>
</gene>
<feature type="domain" description="Exportin-1/Importin-beta-like" evidence="1">
    <location>
        <begin position="102"/>
        <end position="259"/>
    </location>
</feature>
<evidence type="ECO:0000313" key="2">
    <source>
        <dbReference type="EMBL" id="KAH7302715.1"/>
    </source>
</evidence>
<dbReference type="InterPro" id="IPR016024">
    <property type="entry name" value="ARM-type_fold"/>
</dbReference>
<protein>
    <recommendedName>
        <fullName evidence="1">Exportin-1/Importin-beta-like domain-containing protein</fullName>
    </recommendedName>
</protein>
<dbReference type="Gene3D" id="1.25.10.10">
    <property type="entry name" value="Leucine-rich Repeat Variant"/>
    <property type="match status" value="1"/>
</dbReference>
<evidence type="ECO:0000313" key="3">
    <source>
        <dbReference type="Proteomes" id="UP000825935"/>
    </source>
</evidence>
<dbReference type="GO" id="GO:0005737">
    <property type="term" value="C:cytoplasm"/>
    <property type="evidence" value="ECO:0007669"/>
    <property type="project" value="TreeGrafter"/>
</dbReference>
<dbReference type="SUPFAM" id="SSF48371">
    <property type="entry name" value="ARM repeat"/>
    <property type="match status" value="1"/>
</dbReference>